<reference evidence="1" key="2">
    <citation type="submission" date="2015-06" db="UniProtKB">
        <authorList>
            <consortium name="EnsemblMetazoa"/>
        </authorList>
    </citation>
    <scope>IDENTIFICATION</scope>
</reference>
<accession>T1GCX6</accession>
<dbReference type="STRING" id="36166.T1GCX6"/>
<protein>
    <submittedName>
        <fullName evidence="1">Uncharacterized protein</fullName>
    </submittedName>
</protein>
<dbReference type="Proteomes" id="UP000015102">
    <property type="component" value="Unassembled WGS sequence"/>
</dbReference>
<evidence type="ECO:0000313" key="1">
    <source>
        <dbReference type="EnsemblMetazoa" id="MESCA001149-PA"/>
    </source>
</evidence>
<sequence length="68" mass="7622">MPENLELHQFVEIRDSVSPKQWISILKAKCACPYLGIVLATMSSFFFSLCSAIVKKSEDVNPIELASF</sequence>
<dbReference type="EMBL" id="CAQQ02174477">
    <property type="status" value="NOT_ANNOTATED_CDS"/>
    <property type="molecule type" value="Genomic_DNA"/>
</dbReference>
<evidence type="ECO:0000313" key="2">
    <source>
        <dbReference type="Proteomes" id="UP000015102"/>
    </source>
</evidence>
<name>T1GCX6_MEGSC</name>
<proteinExistence type="predicted"/>
<dbReference type="AlphaFoldDB" id="T1GCX6"/>
<reference evidence="2" key="1">
    <citation type="submission" date="2013-02" db="EMBL/GenBank/DDBJ databases">
        <authorList>
            <person name="Hughes D."/>
        </authorList>
    </citation>
    <scope>NUCLEOTIDE SEQUENCE</scope>
    <source>
        <strain>Durham</strain>
        <strain evidence="2">NC isolate 2 -- Noor lab</strain>
    </source>
</reference>
<dbReference type="HOGENOM" id="CLU_2801348_0_0_1"/>
<keyword evidence="2" id="KW-1185">Reference proteome</keyword>
<organism evidence="1 2">
    <name type="scientific">Megaselia scalaris</name>
    <name type="common">Humpbacked fly</name>
    <name type="synonym">Phora scalaris</name>
    <dbReference type="NCBI Taxonomy" id="36166"/>
    <lineage>
        <taxon>Eukaryota</taxon>
        <taxon>Metazoa</taxon>
        <taxon>Ecdysozoa</taxon>
        <taxon>Arthropoda</taxon>
        <taxon>Hexapoda</taxon>
        <taxon>Insecta</taxon>
        <taxon>Pterygota</taxon>
        <taxon>Neoptera</taxon>
        <taxon>Endopterygota</taxon>
        <taxon>Diptera</taxon>
        <taxon>Brachycera</taxon>
        <taxon>Muscomorpha</taxon>
        <taxon>Platypezoidea</taxon>
        <taxon>Phoridae</taxon>
        <taxon>Megaseliini</taxon>
        <taxon>Megaselia</taxon>
    </lineage>
</organism>
<dbReference type="EnsemblMetazoa" id="MESCA001149-RA">
    <property type="protein sequence ID" value="MESCA001149-PA"/>
    <property type="gene ID" value="MESCA001149"/>
</dbReference>